<evidence type="ECO:0000313" key="3">
    <source>
        <dbReference type="Proteomes" id="UP000001357"/>
    </source>
</evidence>
<dbReference type="InParanoid" id="A9UXM5"/>
<evidence type="ECO:0000313" key="2">
    <source>
        <dbReference type="EMBL" id="EDQ90035.1"/>
    </source>
</evidence>
<feature type="compositionally biased region" description="Polar residues" evidence="1">
    <location>
        <begin position="127"/>
        <end position="143"/>
    </location>
</feature>
<organism evidence="2 3">
    <name type="scientific">Monosiga brevicollis</name>
    <name type="common">Choanoflagellate</name>
    <dbReference type="NCBI Taxonomy" id="81824"/>
    <lineage>
        <taxon>Eukaryota</taxon>
        <taxon>Choanoflagellata</taxon>
        <taxon>Craspedida</taxon>
        <taxon>Salpingoecidae</taxon>
        <taxon>Monosiga</taxon>
    </lineage>
</organism>
<sequence length="237" mass="25793">MYHLATNSGPRPALRLPVFDASPIKEHPSFDVSVASLDDHLGTLNLSPIRAPSTRGASPLSPEHVASAGRYLTHQAEPASAHRRSPYRMLLPSTQPEYLAVPARTAHAARRAAPPSPPKGGPTHSTAPQRSPMPTSALGQASPRNMHGLNPFATNDRDHFPGIEDWLRTRVAEGADTYADSDHYDTTHDHNESSHDHDSNFATDGFNWSIDGQAALFPVAINENDHLRIDPDAHLQQ</sequence>
<protein>
    <submittedName>
        <fullName evidence="2">Uncharacterized protein</fullName>
    </submittedName>
</protein>
<dbReference type="RefSeq" id="XP_001745457.1">
    <property type="nucleotide sequence ID" value="XM_001745405.1"/>
</dbReference>
<evidence type="ECO:0000256" key="1">
    <source>
        <dbReference type="SAM" id="MobiDB-lite"/>
    </source>
</evidence>
<dbReference type="KEGG" id="mbr:MONBRDRAFT_7858"/>
<dbReference type="GeneID" id="5890580"/>
<proteinExistence type="predicted"/>
<feature type="region of interest" description="Disordered" evidence="1">
    <location>
        <begin position="104"/>
        <end position="156"/>
    </location>
</feature>
<accession>A9UXM5</accession>
<dbReference type="AlphaFoldDB" id="A9UXM5"/>
<keyword evidence="3" id="KW-1185">Reference proteome</keyword>
<name>A9UXM5_MONBE</name>
<dbReference type="EMBL" id="CH991549">
    <property type="protein sequence ID" value="EDQ90035.1"/>
    <property type="molecule type" value="Genomic_DNA"/>
</dbReference>
<gene>
    <name evidence="2" type="ORF">MONBRDRAFT_7858</name>
</gene>
<dbReference type="Proteomes" id="UP000001357">
    <property type="component" value="Unassembled WGS sequence"/>
</dbReference>
<reference evidence="2 3" key="1">
    <citation type="journal article" date="2008" name="Nature">
        <title>The genome of the choanoflagellate Monosiga brevicollis and the origin of metazoans.</title>
        <authorList>
            <consortium name="JGI Sequencing"/>
            <person name="King N."/>
            <person name="Westbrook M.J."/>
            <person name="Young S.L."/>
            <person name="Kuo A."/>
            <person name="Abedin M."/>
            <person name="Chapman J."/>
            <person name="Fairclough S."/>
            <person name="Hellsten U."/>
            <person name="Isogai Y."/>
            <person name="Letunic I."/>
            <person name="Marr M."/>
            <person name="Pincus D."/>
            <person name="Putnam N."/>
            <person name="Rokas A."/>
            <person name="Wright K.J."/>
            <person name="Zuzow R."/>
            <person name="Dirks W."/>
            <person name="Good M."/>
            <person name="Goodstein D."/>
            <person name="Lemons D."/>
            <person name="Li W."/>
            <person name="Lyons J.B."/>
            <person name="Morris A."/>
            <person name="Nichols S."/>
            <person name="Richter D.J."/>
            <person name="Salamov A."/>
            <person name="Bork P."/>
            <person name="Lim W.A."/>
            <person name="Manning G."/>
            <person name="Miller W.T."/>
            <person name="McGinnis W."/>
            <person name="Shapiro H."/>
            <person name="Tjian R."/>
            <person name="Grigoriev I.V."/>
            <person name="Rokhsar D."/>
        </authorList>
    </citation>
    <scope>NUCLEOTIDE SEQUENCE [LARGE SCALE GENOMIC DNA]</scope>
    <source>
        <strain evidence="3">MX1 / ATCC 50154</strain>
    </source>
</reference>